<dbReference type="RefSeq" id="WP_009184123.1">
    <property type="nucleotide sequence ID" value="NZ_AMGM01000011.1"/>
</dbReference>
<keyword evidence="2" id="KW-1185">Reference proteome</keyword>
<name>K1LDM1_CECL9</name>
<protein>
    <submittedName>
        <fullName evidence="1">Uncharacterized protein</fullName>
    </submittedName>
</protein>
<sequence>MILIAQNIDKTMRLTFAMHKPCAQRKAIAQKEANPVRSIKAMHSACAFKTPNAQKLSASAPLREIKKLCN</sequence>
<dbReference type="EMBL" id="AMGM01000011">
    <property type="protein sequence ID" value="EKB50222.1"/>
    <property type="molecule type" value="Genomic_DNA"/>
</dbReference>
<proteinExistence type="predicted"/>
<accession>K1LDM1</accession>
<reference evidence="1 2" key="1">
    <citation type="journal article" date="2012" name="J. Bacteriol.">
        <title>Draft Genome Sequence of Cecembia lonarensis Strain LW9T, Isolated from Lonar Lake, a Haloalkaline Lake in India.</title>
        <authorList>
            <person name="Shivaji S."/>
            <person name="Ara S."/>
            <person name="Singh A."/>
            <person name="Pinnaka A.K."/>
        </authorList>
    </citation>
    <scope>NUCLEOTIDE SEQUENCE [LARGE SCALE GENOMIC DNA]</scope>
    <source>
        <strain evidence="1 2">LW9</strain>
    </source>
</reference>
<evidence type="ECO:0000313" key="2">
    <source>
        <dbReference type="Proteomes" id="UP000004478"/>
    </source>
</evidence>
<dbReference type="AlphaFoldDB" id="K1LDM1"/>
<gene>
    <name evidence="1" type="ORF">B879_01079</name>
</gene>
<evidence type="ECO:0000313" key="1">
    <source>
        <dbReference type="EMBL" id="EKB50222.1"/>
    </source>
</evidence>
<comment type="caution">
    <text evidence="1">The sequence shown here is derived from an EMBL/GenBank/DDBJ whole genome shotgun (WGS) entry which is preliminary data.</text>
</comment>
<organism evidence="1 2">
    <name type="scientific">Cecembia lonarensis (strain CCUG 58316 / KCTC 22772 / LW9)</name>
    <dbReference type="NCBI Taxonomy" id="1225176"/>
    <lineage>
        <taxon>Bacteria</taxon>
        <taxon>Pseudomonadati</taxon>
        <taxon>Bacteroidota</taxon>
        <taxon>Cytophagia</taxon>
        <taxon>Cytophagales</taxon>
        <taxon>Cyclobacteriaceae</taxon>
        <taxon>Cecembia</taxon>
    </lineage>
</organism>
<dbReference type="Proteomes" id="UP000004478">
    <property type="component" value="Unassembled WGS sequence"/>
</dbReference>